<dbReference type="InterPro" id="IPR020560">
    <property type="entry name" value="PRibGlycinamide_synth_C-dom"/>
</dbReference>
<evidence type="ECO:0000256" key="10">
    <source>
        <dbReference type="ARBA" id="ARBA00022842"/>
    </source>
</evidence>
<keyword evidence="8 15" id="KW-0658">Purine biosynthesis</keyword>
<dbReference type="HAMAP" id="MF_00138">
    <property type="entry name" value="GARS"/>
    <property type="match status" value="1"/>
</dbReference>
<keyword evidence="11" id="KW-0464">Manganese</keyword>
<dbReference type="PROSITE" id="PS00184">
    <property type="entry name" value="GARS"/>
    <property type="match status" value="1"/>
</dbReference>
<dbReference type="InterPro" id="IPR020562">
    <property type="entry name" value="PRibGlycinamide_synth_N"/>
</dbReference>
<dbReference type="FunFam" id="3.40.50.20:FF:000006">
    <property type="entry name" value="Phosphoribosylamine--glycine ligase, chloroplastic"/>
    <property type="match status" value="1"/>
</dbReference>
<dbReference type="GO" id="GO:0005524">
    <property type="term" value="F:ATP binding"/>
    <property type="evidence" value="ECO:0007669"/>
    <property type="project" value="UniProtKB-UniRule"/>
</dbReference>
<dbReference type="AlphaFoldDB" id="A0A0X8XAD5"/>
<dbReference type="PROSITE" id="PS50975">
    <property type="entry name" value="ATP_GRASP"/>
    <property type="match status" value="1"/>
</dbReference>
<dbReference type="Gene3D" id="3.30.470.20">
    <property type="entry name" value="ATP-grasp fold, B domain"/>
    <property type="match status" value="1"/>
</dbReference>
<evidence type="ECO:0000313" key="20">
    <source>
        <dbReference type="Proteomes" id="UP000218890"/>
    </source>
</evidence>
<dbReference type="FunFam" id="3.30.470.20:FF:000031">
    <property type="entry name" value="Phosphoribosylamine--glycine ligase"/>
    <property type="match status" value="1"/>
</dbReference>
<dbReference type="SUPFAM" id="SSF56059">
    <property type="entry name" value="Glutathione synthetase ATP-binding domain-like"/>
    <property type="match status" value="1"/>
</dbReference>
<dbReference type="InterPro" id="IPR037123">
    <property type="entry name" value="PRibGlycinamide_synth_C_sf"/>
</dbReference>
<keyword evidence="10" id="KW-0460">Magnesium</keyword>
<dbReference type="UniPathway" id="UPA00074">
    <property type="reaction ID" value="UER00125"/>
</dbReference>
<feature type="region of interest" description="Disordered" evidence="17">
    <location>
        <begin position="209"/>
        <end position="232"/>
    </location>
</feature>
<dbReference type="KEGG" id="hhk:HH1059_17030"/>
<evidence type="ECO:0000256" key="11">
    <source>
        <dbReference type="ARBA" id="ARBA00023211"/>
    </source>
</evidence>
<dbReference type="Gene3D" id="3.90.600.10">
    <property type="entry name" value="Phosphoribosylglycinamide synthetase, C-terminal domain"/>
    <property type="match status" value="1"/>
</dbReference>
<comment type="cofactor">
    <cofactor evidence="2">
        <name>Mg(2+)</name>
        <dbReference type="ChEBI" id="CHEBI:18420"/>
    </cofactor>
</comment>
<comment type="cofactor">
    <cofactor evidence="1">
        <name>Mn(2+)</name>
        <dbReference type="ChEBI" id="CHEBI:29035"/>
    </cofactor>
</comment>
<evidence type="ECO:0000256" key="7">
    <source>
        <dbReference type="ARBA" id="ARBA00022741"/>
    </source>
</evidence>
<dbReference type="SMART" id="SM01209">
    <property type="entry name" value="GARS_A"/>
    <property type="match status" value="1"/>
</dbReference>
<dbReference type="InterPro" id="IPR000115">
    <property type="entry name" value="PRibGlycinamide_synth"/>
</dbReference>
<name>A0A0X8XAD5_HALHR</name>
<protein>
    <recommendedName>
        <fullName evidence="4 15">Phosphoribosylamine--glycine ligase</fullName>
        <ecNumber evidence="4 15">6.3.4.13</ecNumber>
    </recommendedName>
    <alternativeName>
        <fullName evidence="15">GARS</fullName>
    </alternativeName>
    <alternativeName>
        <fullName evidence="13 15">Glycinamide ribonucleotide synthetase</fullName>
    </alternativeName>
    <alternativeName>
        <fullName evidence="14 15">Phosphoribosylglycinamide synthetase</fullName>
    </alternativeName>
</protein>
<evidence type="ECO:0000256" key="6">
    <source>
        <dbReference type="ARBA" id="ARBA00022723"/>
    </source>
</evidence>
<dbReference type="RefSeq" id="WP_096409782.1">
    <property type="nucleotide sequence ID" value="NZ_AP017372.2"/>
</dbReference>
<dbReference type="InterPro" id="IPR020559">
    <property type="entry name" value="PRibGlycinamide_synth_CS"/>
</dbReference>
<keyword evidence="5 15" id="KW-0436">Ligase</keyword>
<dbReference type="Proteomes" id="UP000218890">
    <property type="component" value="Chromosome"/>
</dbReference>
<proteinExistence type="inferred from homology"/>
<dbReference type="OrthoDB" id="9807240at2"/>
<dbReference type="GO" id="GO:0004637">
    <property type="term" value="F:phosphoribosylamine-glycine ligase activity"/>
    <property type="evidence" value="ECO:0007669"/>
    <property type="project" value="UniProtKB-UniRule"/>
</dbReference>
<evidence type="ECO:0000256" key="5">
    <source>
        <dbReference type="ARBA" id="ARBA00022598"/>
    </source>
</evidence>
<dbReference type="InterPro" id="IPR013815">
    <property type="entry name" value="ATP_grasp_subdomain_1"/>
</dbReference>
<dbReference type="Gene3D" id="3.30.1490.20">
    <property type="entry name" value="ATP-grasp fold, A domain"/>
    <property type="match status" value="1"/>
</dbReference>
<evidence type="ECO:0000256" key="1">
    <source>
        <dbReference type="ARBA" id="ARBA00001936"/>
    </source>
</evidence>
<dbReference type="InterPro" id="IPR011054">
    <property type="entry name" value="Rudment_hybrid_motif"/>
</dbReference>
<evidence type="ECO:0000256" key="8">
    <source>
        <dbReference type="ARBA" id="ARBA00022755"/>
    </source>
</evidence>
<evidence type="ECO:0000256" key="12">
    <source>
        <dbReference type="ARBA" id="ARBA00038345"/>
    </source>
</evidence>
<dbReference type="EMBL" id="AP017372">
    <property type="protein sequence ID" value="BAU58416.1"/>
    <property type="molecule type" value="Genomic_DNA"/>
</dbReference>
<comment type="pathway">
    <text evidence="3 15">Purine metabolism; IMP biosynthesis via de novo pathway; N(1)-(5-phospho-D-ribosyl)glycinamide from 5-phospho-alpha-D-ribose 1-diphosphate: step 2/2.</text>
</comment>
<keyword evidence="6" id="KW-0479">Metal-binding</keyword>
<reference evidence="19" key="1">
    <citation type="submission" date="2016-02" db="EMBL/GenBank/DDBJ databases">
        <title>Halorhodospira halochloris DSM-1059 complete genome, version 2.</title>
        <authorList>
            <person name="Tsukatani Y."/>
        </authorList>
    </citation>
    <scope>NUCLEOTIDE SEQUENCE</scope>
    <source>
        <strain evidence="19">DSM 1059</strain>
    </source>
</reference>
<dbReference type="Pfam" id="PF02844">
    <property type="entry name" value="GARS_N"/>
    <property type="match status" value="1"/>
</dbReference>
<dbReference type="GO" id="GO:0006189">
    <property type="term" value="P:'de novo' IMP biosynthetic process"/>
    <property type="evidence" value="ECO:0007669"/>
    <property type="project" value="UniProtKB-UniRule"/>
</dbReference>
<dbReference type="Pfam" id="PF02843">
    <property type="entry name" value="GARS_C"/>
    <property type="match status" value="1"/>
</dbReference>
<organism evidence="19 20">
    <name type="scientific">Halorhodospira halochloris</name>
    <name type="common">Ectothiorhodospira halochloris</name>
    <dbReference type="NCBI Taxonomy" id="1052"/>
    <lineage>
        <taxon>Bacteria</taxon>
        <taxon>Pseudomonadati</taxon>
        <taxon>Pseudomonadota</taxon>
        <taxon>Gammaproteobacteria</taxon>
        <taxon>Chromatiales</taxon>
        <taxon>Ectothiorhodospiraceae</taxon>
        <taxon>Halorhodospira</taxon>
    </lineage>
</organism>
<keyword evidence="7 16" id="KW-0547">Nucleotide-binding</keyword>
<evidence type="ECO:0000256" key="2">
    <source>
        <dbReference type="ARBA" id="ARBA00001946"/>
    </source>
</evidence>
<comment type="catalytic activity">
    <reaction evidence="15">
        <text>5-phospho-beta-D-ribosylamine + glycine + ATP = N(1)-(5-phospho-beta-D-ribosyl)glycinamide + ADP + phosphate + H(+)</text>
        <dbReference type="Rhea" id="RHEA:17453"/>
        <dbReference type="ChEBI" id="CHEBI:15378"/>
        <dbReference type="ChEBI" id="CHEBI:30616"/>
        <dbReference type="ChEBI" id="CHEBI:43474"/>
        <dbReference type="ChEBI" id="CHEBI:57305"/>
        <dbReference type="ChEBI" id="CHEBI:58681"/>
        <dbReference type="ChEBI" id="CHEBI:143788"/>
        <dbReference type="ChEBI" id="CHEBI:456216"/>
        <dbReference type="EC" id="6.3.4.13"/>
    </reaction>
</comment>
<dbReference type="Pfam" id="PF01071">
    <property type="entry name" value="GARS_A"/>
    <property type="match status" value="1"/>
</dbReference>
<evidence type="ECO:0000256" key="14">
    <source>
        <dbReference type="ARBA" id="ARBA00042864"/>
    </source>
</evidence>
<dbReference type="InterPro" id="IPR020561">
    <property type="entry name" value="PRibGlycinamid_synth_ATP-grasp"/>
</dbReference>
<evidence type="ECO:0000256" key="13">
    <source>
        <dbReference type="ARBA" id="ARBA00042242"/>
    </source>
</evidence>
<dbReference type="FunFam" id="3.90.600.10:FF:000001">
    <property type="entry name" value="Trifunctional purine biosynthetic protein adenosine-3"/>
    <property type="match status" value="1"/>
</dbReference>
<evidence type="ECO:0000256" key="4">
    <source>
        <dbReference type="ARBA" id="ARBA00013255"/>
    </source>
</evidence>
<dbReference type="SMART" id="SM01210">
    <property type="entry name" value="GARS_C"/>
    <property type="match status" value="1"/>
</dbReference>
<evidence type="ECO:0000313" key="19">
    <source>
        <dbReference type="EMBL" id="BAU58416.1"/>
    </source>
</evidence>
<dbReference type="Gene3D" id="3.40.50.20">
    <property type="match status" value="1"/>
</dbReference>
<evidence type="ECO:0000259" key="18">
    <source>
        <dbReference type="PROSITE" id="PS50975"/>
    </source>
</evidence>
<dbReference type="SUPFAM" id="SSF52440">
    <property type="entry name" value="PreATP-grasp domain"/>
    <property type="match status" value="1"/>
</dbReference>
<keyword evidence="9 16" id="KW-0067">ATP-binding</keyword>
<feature type="compositionally biased region" description="Basic and acidic residues" evidence="17">
    <location>
        <begin position="213"/>
        <end position="223"/>
    </location>
</feature>
<dbReference type="PANTHER" id="PTHR43472">
    <property type="entry name" value="PHOSPHORIBOSYLAMINE--GLYCINE LIGASE"/>
    <property type="match status" value="1"/>
</dbReference>
<comment type="similarity">
    <text evidence="12 15">Belongs to the GARS family.</text>
</comment>
<evidence type="ECO:0000256" key="9">
    <source>
        <dbReference type="ARBA" id="ARBA00022840"/>
    </source>
</evidence>
<gene>
    <name evidence="15 19" type="primary">purD</name>
    <name evidence="19" type="ORF">HH1059_17030</name>
</gene>
<evidence type="ECO:0000256" key="16">
    <source>
        <dbReference type="PROSITE-ProRule" id="PRU00409"/>
    </source>
</evidence>
<dbReference type="GO" id="GO:0046872">
    <property type="term" value="F:metal ion binding"/>
    <property type="evidence" value="ECO:0007669"/>
    <property type="project" value="UniProtKB-KW"/>
</dbReference>
<dbReference type="NCBIfam" id="TIGR00877">
    <property type="entry name" value="purD"/>
    <property type="match status" value="1"/>
</dbReference>
<feature type="domain" description="ATP-grasp" evidence="18">
    <location>
        <begin position="109"/>
        <end position="316"/>
    </location>
</feature>
<dbReference type="GO" id="GO:0009113">
    <property type="term" value="P:purine nucleobase biosynthetic process"/>
    <property type="evidence" value="ECO:0007669"/>
    <property type="project" value="InterPro"/>
</dbReference>
<dbReference type="PANTHER" id="PTHR43472:SF1">
    <property type="entry name" value="PHOSPHORIBOSYLAMINE--GLYCINE LIGASE, CHLOROPLASTIC"/>
    <property type="match status" value="1"/>
</dbReference>
<evidence type="ECO:0000256" key="17">
    <source>
        <dbReference type="SAM" id="MobiDB-lite"/>
    </source>
</evidence>
<accession>A0A0X8XAD5</accession>
<evidence type="ECO:0000256" key="3">
    <source>
        <dbReference type="ARBA" id="ARBA00005174"/>
    </source>
</evidence>
<dbReference type="InterPro" id="IPR016185">
    <property type="entry name" value="PreATP-grasp_dom_sf"/>
</dbReference>
<keyword evidence="20" id="KW-1185">Reference proteome</keyword>
<sequence>MKVLVVGGGGREHAMAWALANSPQVEEVLVAPGNAGTANEEKVRNVHVGAEDIPALVQLARQQQVAFTLIGPEAPLVAGVVDAFSEAGLRCLGPHSAAAELEGSKAFAKSFMHRHGIPTAAYETFDDLAAASDYIRAVQPPMVIKADGLASGKGVEIAQTRADALLAAERMLSGEAFGAAGSRVVVEECLQGEELSFIALVDGDAIVPMASSQDHKPRDDGDRGPNTGGMGAYSPAPLMDQALYEKVMNQVLEPTVRGLNAEGRPYKGFLYAGLMIDDSGVPKVLEFNCRLGDPEAQPLLLRLRTDFYDLCNAALDARLAGVELDWDPRPSVGVVMAAAGYPGPIERGHPISGLEGAEPEGTKVFHGGTCEAEDGRVITNGGRVLCCCALGETVTKARQRAYERVAAISWEGAFYRTDIAHRALNRENPA</sequence>
<dbReference type="InterPro" id="IPR011761">
    <property type="entry name" value="ATP-grasp"/>
</dbReference>
<dbReference type="EC" id="6.3.4.13" evidence="4 15"/>
<dbReference type="SUPFAM" id="SSF51246">
    <property type="entry name" value="Rudiment single hybrid motif"/>
    <property type="match status" value="1"/>
</dbReference>
<evidence type="ECO:0000256" key="15">
    <source>
        <dbReference type="HAMAP-Rule" id="MF_00138"/>
    </source>
</evidence>